<evidence type="ECO:0000256" key="1">
    <source>
        <dbReference type="ARBA" id="ARBA00001971"/>
    </source>
</evidence>
<evidence type="ECO:0000313" key="9">
    <source>
        <dbReference type="Proteomes" id="UP000321051"/>
    </source>
</evidence>
<accession>A0A510Y2X6</accession>
<keyword evidence="5" id="KW-0560">Oxidoreductase</keyword>
<comment type="cofactor">
    <cofactor evidence="1">
        <name>heme</name>
        <dbReference type="ChEBI" id="CHEBI:30413"/>
    </cofactor>
</comment>
<dbReference type="GO" id="GO:0020037">
    <property type="term" value="F:heme binding"/>
    <property type="evidence" value="ECO:0007669"/>
    <property type="project" value="InterPro"/>
</dbReference>
<keyword evidence="7" id="KW-0503">Monooxygenase</keyword>
<evidence type="ECO:0000256" key="4">
    <source>
        <dbReference type="ARBA" id="ARBA00022723"/>
    </source>
</evidence>
<evidence type="ECO:0000256" key="3">
    <source>
        <dbReference type="ARBA" id="ARBA00022617"/>
    </source>
</evidence>
<dbReference type="SMR" id="A0A510Y2X6"/>
<evidence type="ECO:0000256" key="7">
    <source>
        <dbReference type="ARBA" id="ARBA00023033"/>
    </source>
</evidence>
<keyword evidence="4" id="KW-0479">Metal-binding</keyword>
<keyword evidence="9" id="KW-1185">Reference proteome</keyword>
<protein>
    <submittedName>
        <fullName evidence="8">Cytochrome P450</fullName>
    </submittedName>
</protein>
<dbReference type="GO" id="GO:0016705">
    <property type="term" value="F:oxidoreductase activity, acting on paired donors, with incorporation or reduction of molecular oxygen"/>
    <property type="evidence" value="ECO:0007669"/>
    <property type="project" value="InterPro"/>
</dbReference>
<sequence>MPESKQIPREEGIEHTLDFLKEGYLFVSNRSHGFQSNIFETRLLGEPVICMRGEEEGQLFYDESKFRRDGAAPKRILKTLFGEGGVQTLDGEAHKHRKAAFMSLMSGDRLEEMRRLARERWEEALTRWERREEIVLYDEALTLLFKAACDWAGVPFRQNEAEEKAQMIRLMIESTSSISPNHWKGRRARTQAEEWIKELITDVREGKLHPREQTALYVFAWHRDLDGELLDTHTAAVEVLNIVRPIVAVAIYVDFTALAVHQHSSARERLASKDEQELKMFVQEVRRFYPFFPFVPARVRDGFTWNDYTFPKNRLVLLDLYGTNHHPDLWDNPEKFDPTRFQGWKESPFSFIPQGGGDYDYGHRCAGEWITVEIMKEGLDYLANRMTYGIPEQDVSYSFNDMPALPHSKMIMKHVTRK</sequence>
<dbReference type="GO" id="GO:0016125">
    <property type="term" value="P:sterol metabolic process"/>
    <property type="evidence" value="ECO:0007669"/>
    <property type="project" value="TreeGrafter"/>
</dbReference>
<evidence type="ECO:0000313" key="8">
    <source>
        <dbReference type="EMBL" id="GEK57680.1"/>
    </source>
</evidence>
<reference evidence="8 9" key="1">
    <citation type="submission" date="2019-07" db="EMBL/GenBank/DDBJ databases">
        <title>Whole genome shotgun sequence of Marinococcus halophilus NBRC 102359.</title>
        <authorList>
            <person name="Hosoyama A."/>
            <person name="Uohara A."/>
            <person name="Ohji S."/>
            <person name="Ichikawa N."/>
        </authorList>
    </citation>
    <scope>NUCLEOTIDE SEQUENCE [LARGE SCALE GENOMIC DNA]</scope>
    <source>
        <strain evidence="8 9">NBRC 102359</strain>
    </source>
</reference>
<dbReference type="CDD" id="cd11067">
    <property type="entry name" value="CYP152"/>
    <property type="match status" value="1"/>
</dbReference>
<dbReference type="OrthoDB" id="9764248at2"/>
<dbReference type="AlphaFoldDB" id="A0A510Y2X6"/>
<keyword evidence="6" id="KW-0408">Iron</keyword>
<organism evidence="8 9">
    <name type="scientific">Marinococcus halophilus</name>
    <dbReference type="NCBI Taxonomy" id="1371"/>
    <lineage>
        <taxon>Bacteria</taxon>
        <taxon>Bacillati</taxon>
        <taxon>Bacillota</taxon>
        <taxon>Bacilli</taxon>
        <taxon>Bacillales</taxon>
        <taxon>Bacillaceae</taxon>
        <taxon>Marinococcus</taxon>
    </lineage>
</organism>
<evidence type="ECO:0000256" key="5">
    <source>
        <dbReference type="ARBA" id="ARBA00023002"/>
    </source>
</evidence>
<gene>
    <name evidence="8" type="primary">cypC</name>
    <name evidence="8" type="ORF">MHA01_05850</name>
</gene>
<dbReference type="SUPFAM" id="SSF48264">
    <property type="entry name" value="Cytochrome P450"/>
    <property type="match status" value="1"/>
</dbReference>
<dbReference type="STRING" id="1371.GCA_900166605_00504"/>
<dbReference type="PANTHER" id="PTHR24286">
    <property type="entry name" value="CYTOCHROME P450 26"/>
    <property type="match status" value="1"/>
</dbReference>
<dbReference type="EMBL" id="BJUN01000002">
    <property type="protein sequence ID" value="GEK57680.1"/>
    <property type="molecule type" value="Genomic_DNA"/>
</dbReference>
<dbReference type="Proteomes" id="UP000321051">
    <property type="component" value="Unassembled WGS sequence"/>
</dbReference>
<keyword evidence="3" id="KW-0349">Heme</keyword>
<dbReference type="RefSeq" id="WP_094907596.1">
    <property type="nucleotide sequence ID" value="NZ_BJUN01000002.1"/>
</dbReference>
<name>A0A510Y2X6_MARHA</name>
<comment type="similarity">
    <text evidence="2">Belongs to the cytochrome P450 family.</text>
</comment>
<proteinExistence type="inferred from homology"/>
<comment type="caution">
    <text evidence="8">The sequence shown here is derived from an EMBL/GenBank/DDBJ whole genome shotgun (WGS) entry which is preliminary data.</text>
</comment>
<dbReference type="PANTHER" id="PTHR24286:SF24">
    <property type="entry name" value="LANOSTEROL 14-ALPHA DEMETHYLASE"/>
    <property type="match status" value="1"/>
</dbReference>
<dbReference type="InterPro" id="IPR001128">
    <property type="entry name" value="Cyt_P450"/>
</dbReference>
<dbReference type="GO" id="GO:0005506">
    <property type="term" value="F:iron ion binding"/>
    <property type="evidence" value="ECO:0007669"/>
    <property type="project" value="InterPro"/>
</dbReference>
<dbReference type="GO" id="GO:0004497">
    <property type="term" value="F:monooxygenase activity"/>
    <property type="evidence" value="ECO:0007669"/>
    <property type="project" value="UniProtKB-KW"/>
</dbReference>
<evidence type="ECO:0000256" key="2">
    <source>
        <dbReference type="ARBA" id="ARBA00010617"/>
    </source>
</evidence>
<evidence type="ECO:0000256" key="6">
    <source>
        <dbReference type="ARBA" id="ARBA00023004"/>
    </source>
</evidence>
<dbReference type="InterPro" id="IPR036396">
    <property type="entry name" value="Cyt_P450_sf"/>
</dbReference>
<dbReference type="Pfam" id="PF00067">
    <property type="entry name" value="p450"/>
    <property type="match status" value="1"/>
</dbReference>
<dbReference type="Gene3D" id="1.10.630.10">
    <property type="entry name" value="Cytochrome P450"/>
    <property type="match status" value="1"/>
</dbReference>